<organism evidence="2 3">
    <name type="scientific">Aquincola agrisoli</name>
    <dbReference type="NCBI Taxonomy" id="3119538"/>
    <lineage>
        <taxon>Bacteria</taxon>
        <taxon>Pseudomonadati</taxon>
        <taxon>Pseudomonadota</taxon>
        <taxon>Betaproteobacteria</taxon>
        <taxon>Burkholderiales</taxon>
        <taxon>Sphaerotilaceae</taxon>
        <taxon>Aquincola</taxon>
    </lineage>
</organism>
<accession>A0AAW9QKU9</accession>
<evidence type="ECO:0000313" key="2">
    <source>
        <dbReference type="EMBL" id="MEF7616182.1"/>
    </source>
</evidence>
<reference evidence="2 3" key="1">
    <citation type="submission" date="2024-02" db="EMBL/GenBank/DDBJ databases">
        <title>Genome sequence of Aquincola sp. MAHUQ-54.</title>
        <authorList>
            <person name="Huq M.A."/>
        </authorList>
    </citation>
    <scope>NUCLEOTIDE SEQUENCE [LARGE SCALE GENOMIC DNA]</scope>
    <source>
        <strain evidence="2 3">MAHUQ-54</strain>
    </source>
</reference>
<protein>
    <recommendedName>
        <fullName evidence="4">DUF3618 domain-containing protein</fullName>
    </recommendedName>
</protein>
<sequence length="166" mass="18168">MTPLEERVREAEREVGRCDRELRQRVDELSRHARGAAHTGGRLALAGAGVAAMAWLGMRMASRLRHRPAREGRGEAVRTPAARAAPPRADAPRADASHGWQRWWRLGLLLVPLVAPARSPAVAMASAARGGGHWPLRLVRLARAALDWRTRRQRAPAAGGAATQRR</sequence>
<evidence type="ECO:0008006" key="4">
    <source>
        <dbReference type="Google" id="ProtNLM"/>
    </source>
</evidence>
<dbReference type="AlphaFoldDB" id="A0AAW9QKU9"/>
<comment type="caution">
    <text evidence="2">The sequence shown here is derived from an EMBL/GenBank/DDBJ whole genome shotgun (WGS) entry which is preliminary data.</text>
</comment>
<dbReference type="Proteomes" id="UP001336250">
    <property type="component" value="Unassembled WGS sequence"/>
</dbReference>
<proteinExistence type="predicted"/>
<dbReference type="RefSeq" id="WP_332291627.1">
    <property type="nucleotide sequence ID" value="NZ_JAZIBG010000037.1"/>
</dbReference>
<gene>
    <name evidence="2" type="ORF">V4F39_19870</name>
</gene>
<keyword evidence="3" id="KW-1185">Reference proteome</keyword>
<evidence type="ECO:0000313" key="3">
    <source>
        <dbReference type="Proteomes" id="UP001336250"/>
    </source>
</evidence>
<feature type="region of interest" description="Disordered" evidence="1">
    <location>
        <begin position="67"/>
        <end position="94"/>
    </location>
</feature>
<dbReference type="EMBL" id="JAZIBG010000037">
    <property type="protein sequence ID" value="MEF7616182.1"/>
    <property type="molecule type" value="Genomic_DNA"/>
</dbReference>
<evidence type="ECO:0000256" key="1">
    <source>
        <dbReference type="SAM" id="MobiDB-lite"/>
    </source>
</evidence>
<name>A0AAW9QKU9_9BURK</name>